<reference evidence="11 12" key="2">
    <citation type="journal article" date="2024" name="G3 (Bethesda)">
        <title>The genome of the cryopelagic Antarctic bald notothen, Trematomus borchgrevinki.</title>
        <authorList>
            <person name="Rayamajhi N."/>
            <person name="Rivera-Colon A.G."/>
            <person name="Minhas B.F."/>
            <person name="Cheng C.C."/>
            <person name="Catchen J.M."/>
        </authorList>
    </citation>
    <scope>NUCLEOTIDE SEQUENCE [LARGE SCALE GENOMIC DNA]</scope>
    <source>
        <strain evidence="11">AGRC-2024</strain>
    </source>
</reference>
<evidence type="ECO:0000256" key="1">
    <source>
        <dbReference type="ARBA" id="ARBA00001947"/>
    </source>
</evidence>
<dbReference type="Gene3D" id="3.40.140.10">
    <property type="entry name" value="Cytidine Deaminase, domain 2"/>
    <property type="match status" value="1"/>
</dbReference>
<feature type="compositionally biased region" description="Basic and acidic residues" evidence="9">
    <location>
        <begin position="186"/>
        <end position="197"/>
    </location>
</feature>
<keyword evidence="3" id="KW-0645">Protease</keyword>
<evidence type="ECO:0000313" key="11">
    <source>
        <dbReference type="EMBL" id="KAL3045976.1"/>
    </source>
</evidence>
<dbReference type="SMART" id="SM00232">
    <property type="entry name" value="JAB_MPN"/>
    <property type="match status" value="1"/>
</dbReference>
<evidence type="ECO:0000256" key="8">
    <source>
        <dbReference type="ARBA" id="ARBA00023049"/>
    </source>
</evidence>
<dbReference type="InterPro" id="IPR015063">
    <property type="entry name" value="USP8_dimer"/>
</dbReference>
<evidence type="ECO:0000256" key="4">
    <source>
        <dbReference type="ARBA" id="ARBA00022723"/>
    </source>
</evidence>
<dbReference type="CDD" id="cd08066">
    <property type="entry name" value="MPN_AMSH_like"/>
    <property type="match status" value="1"/>
</dbReference>
<keyword evidence="5" id="KW-0833">Ubl conjugation pathway</keyword>
<dbReference type="InterPro" id="IPR000555">
    <property type="entry name" value="JAMM/MPN+_dom"/>
</dbReference>
<evidence type="ECO:0000256" key="9">
    <source>
        <dbReference type="SAM" id="MobiDB-lite"/>
    </source>
</evidence>
<keyword evidence="7" id="KW-0862">Zinc</keyword>
<dbReference type="PANTHER" id="PTHR12947">
    <property type="entry name" value="AMSH-LIKE PROTEASE"/>
    <property type="match status" value="1"/>
</dbReference>
<feature type="domain" description="MPN" evidence="10">
    <location>
        <begin position="347"/>
        <end position="476"/>
    </location>
</feature>
<keyword evidence="4" id="KW-0479">Metal-binding</keyword>
<reference evidence="11 12" key="1">
    <citation type="journal article" date="2022" name="G3 (Bethesda)">
        <title>Evaluating Illumina-, Nanopore-, and PacBio-based genome assembly strategies with the bald notothen, Trematomus borchgrevinki.</title>
        <authorList>
            <person name="Rayamajhi N."/>
            <person name="Cheng C.C."/>
            <person name="Catchen J.M."/>
        </authorList>
    </citation>
    <scope>NUCLEOTIDE SEQUENCE [LARGE SCALE GENOMIC DNA]</scope>
    <source>
        <strain evidence="11">AGRC-2024</strain>
    </source>
</reference>
<dbReference type="PANTHER" id="PTHR12947:SF7">
    <property type="entry name" value="AMSH-LIKE PROTEASE"/>
    <property type="match status" value="1"/>
</dbReference>
<dbReference type="Pfam" id="PF08969">
    <property type="entry name" value="USP8_dimer"/>
    <property type="match status" value="1"/>
</dbReference>
<evidence type="ECO:0000256" key="2">
    <source>
        <dbReference type="ARBA" id="ARBA00010981"/>
    </source>
</evidence>
<protein>
    <recommendedName>
        <fullName evidence="10">MPN domain-containing protein</fullName>
    </recommendedName>
</protein>
<sequence length="515" mass="58634">MEQGFSLNMLRRLAADPDYRDVSLPAVDRVRLLSRMGSRVELSEDVPPRRYLRSGVEMEHMASVYLQEGRLENAYVLYNKFITLFVEKLPAHRDYQQCSLPEKQLIMKKLQEVAFPRKDELKKRLQEKYSLEHSEYLRAQAATAEAEGRGLQLQQLSLLGDERGRGQDENRGRGLQLVRPSSLGDGRGRGPEEERGRGLQLERLSLLDQDRGRGLRMEDRGRGLLMEEDRGRGLMVEEDRGRGLMMEEERRRVVALQRLQIETEQFRFFEDQLQRQELANRRAEEAGLKPDNKALEVTDRSSLSQQPIRGSVPSLGAEPIRNRPPAPVSQSNGSLAAVHSRVEGLRQVLVPRDLTSRFLLLAESNTARGLETCGILCGRLMQNEFLLTHVVVPKQSSGPDFCDMENVEELFRFQDQKNLLTLGWIHTHPTQTAFLSSVDLHTHCSYQRMLPEAIAIVCAPKHNDCGVFRLSSSGMSEVSLCRLKGFHPHSKDPPLFSVCKHVSLREAKVVLLDLR</sequence>
<keyword evidence="12" id="KW-1185">Reference proteome</keyword>
<dbReference type="InterPro" id="IPR037518">
    <property type="entry name" value="MPN"/>
</dbReference>
<name>A0ABD2FVY9_PAGBO</name>
<feature type="compositionally biased region" description="Basic and acidic residues" evidence="9">
    <location>
        <begin position="282"/>
        <end position="299"/>
    </location>
</feature>
<dbReference type="SUPFAM" id="SSF140856">
    <property type="entry name" value="USP8 N-terminal domain-like"/>
    <property type="match status" value="1"/>
</dbReference>
<comment type="caution">
    <text evidence="11">The sequence shown here is derived from an EMBL/GenBank/DDBJ whole genome shotgun (WGS) entry which is preliminary data.</text>
</comment>
<dbReference type="PROSITE" id="PS50249">
    <property type="entry name" value="MPN"/>
    <property type="match status" value="1"/>
</dbReference>
<dbReference type="Proteomes" id="UP001619887">
    <property type="component" value="Unassembled WGS sequence"/>
</dbReference>
<dbReference type="GO" id="GO:0008237">
    <property type="term" value="F:metallopeptidase activity"/>
    <property type="evidence" value="ECO:0007669"/>
    <property type="project" value="UniProtKB-KW"/>
</dbReference>
<evidence type="ECO:0000256" key="3">
    <source>
        <dbReference type="ARBA" id="ARBA00022670"/>
    </source>
</evidence>
<comment type="similarity">
    <text evidence="2">Belongs to the peptidase M67C family.</text>
</comment>
<dbReference type="Gene3D" id="1.20.58.80">
    <property type="entry name" value="Phosphotransferase system, lactose/cellobiose-type IIA subunit"/>
    <property type="match status" value="1"/>
</dbReference>
<evidence type="ECO:0000259" key="10">
    <source>
        <dbReference type="PROSITE" id="PS50249"/>
    </source>
</evidence>
<accession>A0ABD2FVY9</accession>
<dbReference type="EMBL" id="JBIYXZ010002085">
    <property type="protein sequence ID" value="KAL3045976.1"/>
    <property type="molecule type" value="Genomic_DNA"/>
</dbReference>
<feature type="compositionally biased region" description="Basic and acidic residues" evidence="9">
    <location>
        <begin position="162"/>
        <end position="172"/>
    </location>
</feature>
<dbReference type="SUPFAM" id="SSF102712">
    <property type="entry name" value="JAB1/MPN domain"/>
    <property type="match status" value="1"/>
</dbReference>
<dbReference type="GO" id="GO:0006508">
    <property type="term" value="P:proteolysis"/>
    <property type="evidence" value="ECO:0007669"/>
    <property type="project" value="UniProtKB-KW"/>
</dbReference>
<evidence type="ECO:0000256" key="7">
    <source>
        <dbReference type="ARBA" id="ARBA00022833"/>
    </source>
</evidence>
<evidence type="ECO:0000256" key="6">
    <source>
        <dbReference type="ARBA" id="ARBA00022801"/>
    </source>
</evidence>
<dbReference type="GO" id="GO:0016579">
    <property type="term" value="P:protein deubiquitination"/>
    <property type="evidence" value="ECO:0007669"/>
    <property type="project" value="UniProtKB-ARBA"/>
</dbReference>
<dbReference type="GO" id="GO:0046872">
    <property type="term" value="F:metal ion binding"/>
    <property type="evidence" value="ECO:0007669"/>
    <property type="project" value="UniProtKB-KW"/>
</dbReference>
<proteinExistence type="inferred from homology"/>
<dbReference type="FunFam" id="3.40.140.10:FF:000010">
    <property type="entry name" value="AMSH-like protease isoform X1"/>
    <property type="match status" value="1"/>
</dbReference>
<gene>
    <name evidence="11" type="ORF">OYC64_004060</name>
</gene>
<feature type="region of interest" description="Disordered" evidence="9">
    <location>
        <begin position="162"/>
        <end position="198"/>
    </location>
</feature>
<evidence type="ECO:0000256" key="5">
    <source>
        <dbReference type="ARBA" id="ARBA00022786"/>
    </source>
</evidence>
<evidence type="ECO:0000313" key="12">
    <source>
        <dbReference type="Proteomes" id="UP001619887"/>
    </source>
</evidence>
<keyword evidence="6" id="KW-0378">Hydrolase</keyword>
<dbReference type="Pfam" id="PF01398">
    <property type="entry name" value="JAB"/>
    <property type="match status" value="1"/>
</dbReference>
<keyword evidence="8" id="KW-0482">Metalloprotease</keyword>
<dbReference type="AlphaFoldDB" id="A0ABD2FVY9"/>
<organism evidence="11 12">
    <name type="scientific">Pagothenia borchgrevinki</name>
    <name type="common">Bald rockcod</name>
    <name type="synonym">Trematomus borchgrevinki</name>
    <dbReference type="NCBI Taxonomy" id="8213"/>
    <lineage>
        <taxon>Eukaryota</taxon>
        <taxon>Metazoa</taxon>
        <taxon>Chordata</taxon>
        <taxon>Craniata</taxon>
        <taxon>Vertebrata</taxon>
        <taxon>Euteleostomi</taxon>
        <taxon>Actinopterygii</taxon>
        <taxon>Neopterygii</taxon>
        <taxon>Teleostei</taxon>
        <taxon>Neoteleostei</taxon>
        <taxon>Acanthomorphata</taxon>
        <taxon>Eupercaria</taxon>
        <taxon>Perciformes</taxon>
        <taxon>Notothenioidei</taxon>
        <taxon>Nototheniidae</taxon>
        <taxon>Pagothenia</taxon>
    </lineage>
</organism>
<dbReference type="InterPro" id="IPR044098">
    <property type="entry name" value="STAMBP/STALP-like_MPN"/>
</dbReference>
<feature type="region of interest" description="Disordered" evidence="9">
    <location>
        <begin position="282"/>
        <end position="334"/>
    </location>
</feature>
<comment type="cofactor">
    <cofactor evidence="1">
        <name>Zn(2+)</name>
        <dbReference type="ChEBI" id="CHEBI:29105"/>
    </cofactor>
</comment>